<dbReference type="InterPro" id="IPR023214">
    <property type="entry name" value="HAD_sf"/>
</dbReference>
<dbReference type="InterPro" id="IPR036412">
    <property type="entry name" value="HAD-like_sf"/>
</dbReference>
<dbReference type="GeneID" id="95987654"/>
<sequence length="242" mass="26688">MSAAPSGASPPAPTPKVLAFDVFGTVVDWHGSIAAEAERLLPGVDGDAFALAWRDGYRPAMRRTMEGGRFRVLDELHLEILREIAPRFGVTLSREQEDELNKAWHRLEPWPDSAAALARLKTKFIITPLSNGGIGLLTHMAKRASLPWDAILCAEVFQAYKPAREVYRGVGRVFGVPDAEVMMVATHHDDLDAAQDAGLQTAYIARPLEFGEKHTELKDSEPRSRHPLHFDSIHALADHLGC</sequence>
<dbReference type="SUPFAM" id="SSF56784">
    <property type="entry name" value="HAD-like"/>
    <property type="match status" value="1"/>
</dbReference>
<dbReference type="InterPro" id="IPR023198">
    <property type="entry name" value="PGP-like_dom2"/>
</dbReference>
<protein>
    <recommendedName>
        <fullName evidence="5">Haloacid dehalogenase, type II</fullName>
    </recommendedName>
</protein>
<dbReference type="NCBIfam" id="TIGR01493">
    <property type="entry name" value="HAD-SF-IA-v2"/>
    <property type="match status" value="1"/>
</dbReference>
<comment type="similarity">
    <text evidence="1">Belongs to the HAD-like hydrolase superfamily. S-2-haloalkanoic acid dehalogenase family.</text>
</comment>
<dbReference type="PANTHER" id="PTHR43316:SF3">
    <property type="entry name" value="HALOACID DEHALOGENASE, TYPE II (AFU_ORTHOLOGUE AFUA_2G07750)-RELATED"/>
    <property type="match status" value="1"/>
</dbReference>
<dbReference type="Gene3D" id="1.10.150.240">
    <property type="entry name" value="Putative phosphatase, domain 2"/>
    <property type="match status" value="1"/>
</dbReference>
<proteinExistence type="inferred from homology"/>
<dbReference type="InterPro" id="IPR006328">
    <property type="entry name" value="2-HAD"/>
</dbReference>
<dbReference type="EMBL" id="JBBXJM010000005">
    <property type="protein sequence ID" value="KAL1407195.1"/>
    <property type="molecule type" value="Genomic_DNA"/>
</dbReference>
<evidence type="ECO:0000256" key="2">
    <source>
        <dbReference type="ARBA" id="ARBA00022801"/>
    </source>
</evidence>
<gene>
    <name evidence="3" type="ORF">Q8F55_006611</name>
</gene>
<accession>A0ABR3PXS4</accession>
<dbReference type="Gene3D" id="3.40.50.1000">
    <property type="entry name" value="HAD superfamily/HAD-like"/>
    <property type="match status" value="1"/>
</dbReference>
<dbReference type="Proteomes" id="UP001565368">
    <property type="component" value="Unassembled WGS sequence"/>
</dbReference>
<evidence type="ECO:0000313" key="4">
    <source>
        <dbReference type="Proteomes" id="UP001565368"/>
    </source>
</evidence>
<reference evidence="3 4" key="1">
    <citation type="submission" date="2023-08" db="EMBL/GenBank/DDBJ databases">
        <title>Annotated Genome Sequence of Vanrija albida AlHP1.</title>
        <authorList>
            <person name="Herzog R."/>
        </authorList>
    </citation>
    <scope>NUCLEOTIDE SEQUENCE [LARGE SCALE GENOMIC DNA]</scope>
    <source>
        <strain evidence="3 4">AlHP1</strain>
    </source>
</reference>
<dbReference type="CDD" id="cd02588">
    <property type="entry name" value="HAD_L2-DEX"/>
    <property type="match status" value="1"/>
</dbReference>
<comment type="caution">
    <text evidence="3">The sequence shown here is derived from an EMBL/GenBank/DDBJ whole genome shotgun (WGS) entry which is preliminary data.</text>
</comment>
<dbReference type="InterPro" id="IPR051540">
    <property type="entry name" value="S-2-haloacid_dehalogenase"/>
</dbReference>
<dbReference type="Pfam" id="PF00702">
    <property type="entry name" value="Hydrolase"/>
    <property type="match status" value="1"/>
</dbReference>
<dbReference type="RefSeq" id="XP_069207139.1">
    <property type="nucleotide sequence ID" value="XM_069355068.1"/>
</dbReference>
<dbReference type="PANTHER" id="PTHR43316">
    <property type="entry name" value="HYDROLASE, HALOACID DELAHOGENASE-RELATED"/>
    <property type="match status" value="1"/>
</dbReference>
<dbReference type="PRINTS" id="PR00413">
    <property type="entry name" value="HADHALOGNASE"/>
</dbReference>
<evidence type="ECO:0000256" key="1">
    <source>
        <dbReference type="ARBA" id="ARBA00008106"/>
    </source>
</evidence>
<organism evidence="3 4">
    <name type="scientific">Vanrija albida</name>
    <dbReference type="NCBI Taxonomy" id="181172"/>
    <lineage>
        <taxon>Eukaryota</taxon>
        <taxon>Fungi</taxon>
        <taxon>Dikarya</taxon>
        <taxon>Basidiomycota</taxon>
        <taxon>Agaricomycotina</taxon>
        <taxon>Tremellomycetes</taxon>
        <taxon>Trichosporonales</taxon>
        <taxon>Trichosporonaceae</taxon>
        <taxon>Vanrija</taxon>
    </lineage>
</organism>
<evidence type="ECO:0008006" key="5">
    <source>
        <dbReference type="Google" id="ProtNLM"/>
    </source>
</evidence>
<dbReference type="NCBIfam" id="TIGR01428">
    <property type="entry name" value="HAD_type_II"/>
    <property type="match status" value="1"/>
</dbReference>
<keyword evidence="2" id="KW-0378">Hydrolase</keyword>
<keyword evidence="4" id="KW-1185">Reference proteome</keyword>
<dbReference type="InterPro" id="IPR006439">
    <property type="entry name" value="HAD-SF_hydro_IA"/>
</dbReference>
<name>A0ABR3PXS4_9TREE</name>
<evidence type="ECO:0000313" key="3">
    <source>
        <dbReference type="EMBL" id="KAL1407195.1"/>
    </source>
</evidence>